<dbReference type="EMBL" id="UAVW01000004">
    <property type="protein sequence ID" value="SQB10472.1"/>
    <property type="molecule type" value="Genomic_DNA"/>
</dbReference>
<dbReference type="Proteomes" id="UP000251853">
    <property type="component" value="Unassembled WGS sequence"/>
</dbReference>
<keyword evidence="4" id="KW-1185">Reference proteome</keyword>
<organism evidence="1 3">
    <name type="scientific">Enterocloster clostridioformis</name>
    <dbReference type="NCBI Taxonomy" id="1531"/>
    <lineage>
        <taxon>Bacteria</taxon>
        <taxon>Bacillati</taxon>
        <taxon>Bacillota</taxon>
        <taxon>Clostridia</taxon>
        <taxon>Lachnospirales</taxon>
        <taxon>Lachnospiraceae</taxon>
        <taxon>Enterocloster</taxon>
    </lineage>
</organism>
<dbReference type="Proteomes" id="UP000095512">
    <property type="component" value="Unassembled WGS sequence"/>
</dbReference>
<evidence type="ECO:0000313" key="1">
    <source>
        <dbReference type="EMBL" id="CUP38098.1"/>
    </source>
</evidence>
<sequence>MPKNANSISLTDDELRYLTSVTQKGTVQARVYKRAKILLLKSQRLSNEFIAAYSNKTKKERPKTS</sequence>
<evidence type="ECO:0000313" key="2">
    <source>
        <dbReference type="EMBL" id="SQB10472.1"/>
    </source>
</evidence>
<evidence type="ECO:0000313" key="3">
    <source>
        <dbReference type="Proteomes" id="UP000095512"/>
    </source>
</evidence>
<accession>A0A174MUV3</accession>
<proteinExistence type="predicted"/>
<protein>
    <submittedName>
        <fullName evidence="1">Uncharacterized protein</fullName>
    </submittedName>
</protein>
<reference evidence="1 3" key="1">
    <citation type="submission" date="2015-09" db="EMBL/GenBank/DDBJ databases">
        <authorList>
            <consortium name="Pathogen Informatics"/>
        </authorList>
    </citation>
    <scope>NUCLEOTIDE SEQUENCE [LARGE SCALE GENOMIC DNA]</scope>
    <source>
        <strain evidence="1 3">2789STDY5834865</strain>
    </source>
</reference>
<dbReference type="AlphaFoldDB" id="A0A174MUV3"/>
<name>A0A174MUV3_9FIRM</name>
<reference evidence="2 4" key="2">
    <citation type="submission" date="2018-06" db="EMBL/GenBank/DDBJ databases">
        <authorList>
            <consortium name="Pathogen Informatics"/>
            <person name="Doyle S."/>
        </authorList>
    </citation>
    <scope>NUCLEOTIDE SEQUENCE [LARGE SCALE GENOMIC DNA]</scope>
    <source>
        <strain evidence="2 4">NCTC11224</strain>
    </source>
</reference>
<gene>
    <name evidence="1" type="ORF">ERS852480_03214</name>
    <name evidence="2" type="ORF">NCTC11224_01794</name>
</gene>
<dbReference type="EMBL" id="CZAB01000031">
    <property type="protein sequence ID" value="CUP38098.1"/>
    <property type="molecule type" value="Genomic_DNA"/>
</dbReference>
<evidence type="ECO:0000313" key="4">
    <source>
        <dbReference type="Proteomes" id="UP000251853"/>
    </source>
</evidence>
<dbReference type="RefSeq" id="WP_027642682.1">
    <property type="nucleotide sequence ID" value="NZ_CAJUGB010000026.1"/>
</dbReference>